<dbReference type="AlphaFoldDB" id="A0A427ACE8"/>
<accession>A0A427ACE8</accession>
<evidence type="ECO:0000313" key="3">
    <source>
        <dbReference type="Proteomes" id="UP000287651"/>
    </source>
</evidence>
<comment type="caution">
    <text evidence="2">The sequence shown here is derived from an EMBL/GenBank/DDBJ whole genome shotgun (WGS) entry which is preliminary data.</text>
</comment>
<protein>
    <submittedName>
        <fullName evidence="2">Uncharacterized protein</fullName>
    </submittedName>
</protein>
<feature type="region of interest" description="Disordered" evidence="1">
    <location>
        <begin position="101"/>
        <end position="124"/>
    </location>
</feature>
<dbReference type="EMBL" id="AMZH03002941">
    <property type="protein sequence ID" value="RRT73904.1"/>
    <property type="molecule type" value="Genomic_DNA"/>
</dbReference>
<sequence>MRTAPLKEEHPLCTLSAAVTCPQEVLMVGLLMAGLCLFKKAESKATNKLCRIGIADSDEHADALCDRQNRAGEGLRMEASSNMKSSFGRPILRRRFSFGRPSWSASESEANRKKGFWERHHPWE</sequence>
<evidence type="ECO:0000256" key="1">
    <source>
        <dbReference type="SAM" id="MobiDB-lite"/>
    </source>
</evidence>
<proteinExistence type="predicted"/>
<evidence type="ECO:0000313" key="2">
    <source>
        <dbReference type="EMBL" id="RRT73904.1"/>
    </source>
</evidence>
<feature type="compositionally biased region" description="Basic and acidic residues" evidence="1">
    <location>
        <begin position="109"/>
        <end position="124"/>
    </location>
</feature>
<name>A0A427ACE8_ENSVE</name>
<reference evidence="2 3" key="1">
    <citation type="journal article" date="2014" name="Agronomy (Basel)">
        <title>A Draft Genome Sequence for Ensete ventricosum, the Drought-Tolerant Tree Against Hunger.</title>
        <authorList>
            <person name="Harrison J."/>
            <person name="Moore K.A."/>
            <person name="Paszkiewicz K."/>
            <person name="Jones T."/>
            <person name="Grant M."/>
            <person name="Ambacheew D."/>
            <person name="Muzemil S."/>
            <person name="Studholme D.J."/>
        </authorList>
    </citation>
    <scope>NUCLEOTIDE SEQUENCE [LARGE SCALE GENOMIC DNA]</scope>
</reference>
<dbReference type="Proteomes" id="UP000287651">
    <property type="component" value="Unassembled WGS sequence"/>
</dbReference>
<organism evidence="2 3">
    <name type="scientific">Ensete ventricosum</name>
    <name type="common">Abyssinian banana</name>
    <name type="synonym">Musa ensete</name>
    <dbReference type="NCBI Taxonomy" id="4639"/>
    <lineage>
        <taxon>Eukaryota</taxon>
        <taxon>Viridiplantae</taxon>
        <taxon>Streptophyta</taxon>
        <taxon>Embryophyta</taxon>
        <taxon>Tracheophyta</taxon>
        <taxon>Spermatophyta</taxon>
        <taxon>Magnoliopsida</taxon>
        <taxon>Liliopsida</taxon>
        <taxon>Zingiberales</taxon>
        <taxon>Musaceae</taxon>
        <taxon>Ensete</taxon>
    </lineage>
</organism>
<gene>
    <name evidence="2" type="ORF">B296_00002400</name>
</gene>